<feature type="transmembrane region" description="Helical" evidence="13">
    <location>
        <begin position="108"/>
        <end position="128"/>
    </location>
</feature>
<dbReference type="RefSeq" id="WP_188452750.1">
    <property type="nucleotide sequence ID" value="NZ_BMFS01000011.1"/>
</dbReference>
<evidence type="ECO:0000313" key="14">
    <source>
        <dbReference type="EMBL" id="GGH06076.1"/>
    </source>
</evidence>
<dbReference type="PANTHER" id="PTHR10978:SF5">
    <property type="entry name" value="SUCCINATE DEHYDROGENASE CYTOCHROME B560 SUBUNIT, MITOCHONDRIAL"/>
    <property type="match status" value="1"/>
</dbReference>
<keyword evidence="11 13" id="KW-0472">Membrane</keyword>
<evidence type="ECO:0000256" key="2">
    <source>
        <dbReference type="ARBA" id="ARBA00004050"/>
    </source>
</evidence>
<keyword evidence="8" id="KW-0479">Metal-binding</keyword>
<dbReference type="PANTHER" id="PTHR10978">
    <property type="entry name" value="SUCCINATE DEHYDROGENASE CYTOCHROME B560 SUBUNIT"/>
    <property type="match status" value="1"/>
</dbReference>
<gene>
    <name evidence="14" type="primary">sdhC</name>
    <name evidence="14" type="ORF">GCM10007420_23180</name>
</gene>
<sequence>MATNSTRPLSPHLQNWRWHATMASSILHRATGVANYIGAVLVSVWLVLLAAGPETYAVWEELNAGPVGILITLALVGFTFSVSFHLLNGIRHLVWDAGIGFDAKGSNLRSILIMAGAVIITAGIWIAGGLL</sequence>
<dbReference type="InterPro" id="IPR000701">
    <property type="entry name" value="SuccDH_FuR_B_TM-su"/>
</dbReference>
<keyword evidence="10" id="KW-0408">Iron</keyword>
<evidence type="ECO:0000256" key="9">
    <source>
        <dbReference type="ARBA" id="ARBA00022989"/>
    </source>
</evidence>
<dbReference type="InterPro" id="IPR034804">
    <property type="entry name" value="SQR/QFR_C/D"/>
</dbReference>
<dbReference type="PROSITE" id="PS01001">
    <property type="entry name" value="SDH_CYT_2"/>
    <property type="match status" value="1"/>
</dbReference>
<dbReference type="EMBL" id="BMFS01000011">
    <property type="protein sequence ID" value="GGH06076.1"/>
    <property type="molecule type" value="Genomic_DNA"/>
</dbReference>
<comment type="cofactor">
    <cofactor evidence="1">
        <name>heme</name>
        <dbReference type="ChEBI" id="CHEBI:30413"/>
    </cofactor>
</comment>
<evidence type="ECO:0000256" key="7">
    <source>
        <dbReference type="ARBA" id="ARBA00022692"/>
    </source>
</evidence>
<dbReference type="Gene3D" id="1.20.1300.10">
    <property type="entry name" value="Fumarate reductase/succinate dehydrogenase, transmembrane subunit"/>
    <property type="match status" value="1"/>
</dbReference>
<keyword evidence="7 13" id="KW-0812">Transmembrane</keyword>
<keyword evidence="15" id="KW-1185">Reference proteome</keyword>
<evidence type="ECO:0000256" key="13">
    <source>
        <dbReference type="SAM" id="Phobius"/>
    </source>
</evidence>
<evidence type="ECO:0000256" key="12">
    <source>
        <dbReference type="ARBA" id="ARBA00025912"/>
    </source>
</evidence>
<evidence type="ECO:0000256" key="3">
    <source>
        <dbReference type="ARBA" id="ARBA00004141"/>
    </source>
</evidence>
<evidence type="ECO:0000256" key="5">
    <source>
        <dbReference type="ARBA" id="ARBA00020076"/>
    </source>
</evidence>
<keyword evidence="6" id="KW-0349">Heme</keyword>
<dbReference type="InterPro" id="IPR014314">
    <property type="entry name" value="Succ_DH_cytb556"/>
</dbReference>
<evidence type="ECO:0000256" key="6">
    <source>
        <dbReference type="ARBA" id="ARBA00022617"/>
    </source>
</evidence>
<proteinExistence type="inferred from homology"/>
<comment type="function">
    <text evidence="2">Membrane-anchoring subunit of succinate dehydrogenase (SDH).</text>
</comment>
<reference evidence="15" key="1">
    <citation type="journal article" date="2019" name="Int. J. Syst. Evol. Microbiol.">
        <title>The Global Catalogue of Microorganisms (GCM) 10K type strain sequencing project: providing services to taxonomists for standard genome sequencing and annotation.</title>
        <authorList>
            <consortium name="The Broad Institute Genomics Platform"/>
            <consortium name="The Broad Institute Genome Sequencing Center for Infectious Disease"/>
            <person name="Wu L."/>
            <person name="Ma J."/>
        </authorList>
    </citation>
    <scope>NUCLEOTIDE SEQUENCE [LARGE SCALE GENOMIC DNA]</scope>
    <source>
        <strain evidence="15">CGMCC 1.12766</strain>
    </source>
</reference>
<feature type="transmembrane region" description="Helical" evidence="13">
    <location>
        <begin position="33"/>
        <end position="52"/>
    </location>
</feature>
<dbReference type="Proteomes" id="UP000648722">
    <property type="component" value="Unassembled WGS sequence"/>
</dbReference>
<keyword evidence="9 13" id="KW-1133">Transmembrane helix</keyword>
<feature type="transmembrane region" description="Helical" evidence="13">
    <location>
        <begin position="64"/>
        <end position="87"/>
    </location>
</feature>
<dbReference type="PIRSF" id="PIRSF000178">
    <property type="entry name" value="SDH_cyt_b560"/>
    <property type="match status" value="1"/>
</dbReference>
<dbReference type="NCBIfam" id="TIGR02970">
    <property type="entry name" value="succ_dehyd_cytB"/>
    <property type="match status" value="1"/>
</dbReference>
<name>A0ABQ1XX59_9PROT</name>
<comment type="caution">
    <text evidence="14">The sequence shown here is derived from an EMBL/GenBank/DDBJ whole genome shotgun (WGS) entry which is preliminary data.</text>
</comment>
<comment type="subunit">
    <text evidence="12">Part of an enzyme complex containing four subunits: a flavoprotein, an iron-sulfur protein, plus two membrane-anchoring proteins, SdhC and SdhD. The complex can form homotrimers.</text>
</comment>
<organism evidence="14 15">
    <name type="scientific">Glycocaulis albus</name>
    <dbReference type="NCBI Taxonomy" id="1382801"/>
    <lineage>
        <taxon>Bacteria</taxon>
        <taxon>Pseudomonadati</taxon>
        <taxon>Pseudomonadota</taxon>
        <taxon>Alphaproteobacteria</taxon>
        <taxon>Maricaulales</taxon>
        <taxon>Maricaulaceae</taxon>
        <taxon>Glycocaulis</taxon>
    </lineage>
</organism>
<dbReference type="Pfam" id="PF01127">
    <property type="entry name" value="Sdh_cyt"/>
    <property type="match status" value="1"/>
</dbReference>
<dbReference type="CDD" id="cd03499">
    <property type="entry name" value="SQR_TypeC_SdhC"/>
    <property type="match status" value="1"/>
</dbReference>
<dbReference type="SUPFAM" id="SSF81343">
    <property type="entry name" value="Fumarate reductase respiratory complex transmembrane subunits"/>
    <property type="match status" value="1"/>
</dbReference>
<accession>A0ABQ1XX59</accession>
<protein>
    <recommendedName>
        <fullName evidence="5">Succinate dehydrogenase cytochrome b556 subunit</fullName>
    </recommendedName>
</protein>
<comment type="subcellular location">
    <subcellularLocation>
        <location evidence="3">Membrane</location>
        <topology evidence="3">Multi-pass membrane protein</topology>
    </subcellularLocation>
</comment>
<dbReference type="InterPro" id="IPR018495">
    <property type="entry name" value="Succ_DH_cyt_bsu_CS"/>
</dbReference>
<evidence type="ECO:0000256" key="1">
    <source>
        <dbReference type="ARBA" id="ARBA00001971"/>
    </source>
</evidence>
<evidence type="ECO:0000256" key="8">
    <source>
        <dbReference type="ARBA" id="ARBA00022723"/>
    </source>
</evidence>
<evidence type="ECO:0000313" key="15">
    <source>
        <dbReference type="Proteomes" id="UP000648722"/>
    </source>
</evidence>
<evidence type="ECO:0000256" key="11">
    <source>
        <dbReference type="ARBA" id="ARBA00023136"/>
    </source>
</evidence>
<evidence type="ECO:0000256" key="10">
    <source>
        <dbReference type="ARBA" id="ARBA00023004"/>
    </source>
</evidence>
<comment type="similarity">
    <text evidence="4">Belongs to the cytochrome b560 family.</text>
</comment>
<evidence type="ECO:0000256" key="4">
    <source>
        <dbReference type="ARBA" id="ARBA00007244"/>
    </source>
</evidence>